<sequence>MPSRTASGSRWGGCTCLRHARFLLPRDLGWRWGDCVSNRRCSQWTEMGFSARSFKACVSARDWGGRRRRQQRHTCVGGEEEMLICCTAYLPLCMFSLCFSLADRREGLRTWSFRYLCRYVVVLPLGRPLRLINGGIFFLIGTCACVHERASVARRCPLFLSLACTHARMQTVCARYRLLLLPFLSLFLLHPPPLGTRVPSSLFSVSCLCMRALRTGVLAARLSASLSLPCPHRVSNVERASPRSIQTPVRGPERETQCYPAAMMHRLPITVSFDALDSLIQITRGLGYQYRSSYASFLLEHGIDLHASCPNATCEVVQELALKAIHDQVRVERAAWTRSANPKEMPIGGDTDEELRSFWTRVLRQTYTCATLYDGAAADVVQRIEELWSDHHNEVRRFEDYVLFDQFSSTKAHSWYPEGLAHCSACVNGTKYR</sequence>
<dbReference type="PANTHER" id="PTHR46191">
    <property type="match status" value="1"/>
</dbReference>
<dbReference type="VEuPathDB" id="TriTrypDB:LINF_320030500"/>
<dbReference type="InParanoid" id="E9AHM1"/>
<accession>E9AHM1</accession>
<keyword evidence="2" id="KW-1185">Reference proteome</keyword>
<reference evidence="1 2" key="1">
    <citation type="journal article" date="2007" name="Nat. Genet.">
        <title>Comparative genomic analysis of three Leishmania species that cause diverse human disease.</title>
        <authorList>
            <person name="Peacock C.S."/>
            <person name="Seeger K."/>
            <person name="Harris D."/>
            <person name="Murphy L."/>
            <person name="Ruiz J.C."/>
            <person name="Quail M.A."/>
            <person name="Peters N."/>
            <person name="Adlem E."/>
            <person name="Tivey A."/>
            <person name="Aslett M."/>
            <person name="Kerhornou A."/>
            <person name="Ivens A."/>
            <person name="Fraser A."/>
            <person name="Rajandream M.A."/>
            <person name="Carver T."/>
            <person name="Norbertczak H."/>
            <person name="Chillingworth T."/>
            <person name="Hance Z."/>
            <person name="Jagels K."/>
            <person name="Moule S."/>
            <person name="Ormond D."/>
            <person name="Rutter S."/>
            <person name="Squares R."/>
            <person name="Whitehead S."/>
            <person name="Rabbinowitsch E."/>
            <person name="Arrowsmith C."/>
            <person name="White B."/>
            <person name="Thurston S."/>
            <person name="Bringaud F."/>
            <person name="Baldauf S.L."/>
            <person name="Faulconbridge A."/>
            <person name="Jeffares D."/>
            <person name="Depledge D.P."/>
            <person name="Oyola S.O."/>
            <person name="Hilley J.D."/>
            <person name="Brito L.O."/>
            <person name="Tosi L.R."/>
            <person name="Barrell B."/>
            <person name="Cruz A.K."/>
            <person name="Mottram J.C."/>
            <person name="Smith D.F."/>
            <person name="Berriman M."/>
        </authorList>
    </citation>
    <scope>NUCLEOTIDE SEQUENCE [LARGE SCALE GENOMIC DNA]</scope>
    <source>
        <strain evidence="1 2">JPCM5</strain>
    </source>
</reference>
<name>E9AHM1_LEIIN</name>
<dbReference type="InterPro" id="IPR051828">
    <property type="entry name" value="HAD-like_hydrolase_domain"/>
</dbReference>
<dbReference type="PANTHER" id="PTHR46191:SF2">
    <property type="entry name" value="HALOACID DEHALOGENASE-LIKE HYDROLASE DOMAIN-CONTAINING PROTEIN 3"/>
    <property type="match status" value="1"/>
</dbReference>
<protein>
    <submittedName>
        <fullName evidence="1">Uncharacterized protein</fullName>
    </submittedName>
</protein>
<reference evidence="1 2" key="2">
    <citation type="journal article" date="2011" name="Genome Res.">
        <title>Chromosome and gene copy number variation allow major structural change between species and strains of Leishmania.</title>
        <authorList>
            <person name="Rogers M.B."/>
            <person name="Hilley J.D."/>
            <person name="Dickens N.J."/>
            <person name="Wilkes J."/>
            <person name="Bates P.A."/>
            <person name="Depledge D.P."/>
            <person name="Harris D."/>
            <person name="Her Y."/>
            <person name="Herzyk P."/>
            <person name="Imamura H."/>
            <person name="Otto T.D."/>
            <person name="Sanders M."/>
            <person name="Seeger K."/>
            <person name="Dujardin J.C."/>
            <person name="Berriman M."/>
            <person name="Smith D.F."/>
            <person name="Hertz-Fowler C."/>
            <person name="Mottram J.C."/>
        </authorList>
    </citation>
    <scope>NUCLEOTIDE SEQUENCE [LARGE SCALE GENOMIC DNA]</scope>
    <source>
        <strain evidence="1 2">JPCM5</strain>
    </source>
</reference>
<dbReference type="Proteomes" id="UP000008153">
    <property type="component" value="Chromosome 32"/>
</dbReference>
<dbReference type="RefSeq" id="XP_003392722.1">
    <property type="nucleotide sequence ID" value="XM_003392674.1"/>
</dbReference>
<reference key="3">
    <citation type="submission" date="2011-02" db="EMBL/GenBank/DDBJ databases">
        <title>Chromosome and gene copy number variation allow genomic structural differences between species and strains of Leishmania.</title>
        <authorList>
            <person name="Hilley J.D."/>
            <person name="Rogers M."/>
            <person name="Wilkes J."/>
            <person name="Dickens N.J."/>
            <person name="Bates P."/>
            <person name="Depledge D.P."/>
            <person name="Harris D."/>
            <person name="Her Y."/>
            <person name="Herzyk P."/>
            <person name="Imamura H."/>
            <person name="Otto T.D."/>
            <person name="Saad W."/>
            <person name="Seeger K."/>
            <person name="Berriman M."/>
            <person name="Smith D.F."/>
            <person name="Hertz-Fowler C."/>
            <person name="Mottram J.C."/>
        </authorList>
    </citation>
    <scope>NUCLEOTIDE SEQUENCE</scope>
    <source>
        <strain>JPCM5</strain>
    </source>
</reference>
<evidence type="ECO:0000313" key="1">
    <source>
        <dbReference type="EMBL" id="CBZ08918.1"/>
    </source>
</evidence>
<proteinExistence type="predicted"/>
<dbReference type="GO" id="GO:0005634">
    <property type="term" value="C:nucleus"/>
    <property type="evidence" value="ECO:0007669"/>
    <property type="project" value="TreeGrafter"/>
</dbReference>
<evidence type="ECO:0000313" key="2">
    <source>
        <dbReference type="Proteomes" id="UP000008153"/>
    </source>
</evidence>
<gene>
    <name evidence="1" type="ORF">LINJ_32_2550</name>
</gene>
<dbReference type="GeneID" id="10966751"/>
<dbReference type="AlphaFoldDB" id="E9AHM1"/>
<dbReference type="EMBL" id="FR796464">
    <property type="protein sequence ID" value="CBZ08918.1"/>
    <property type="molecule type" value="Genomic_DNA"/>
</dbReference>
<organism evidence="1 2">
    <name type="scientific">Leishmania infantum</name>
    <dbReference type="NCBI Taxonomy" id="5671"/>
    <lineage>
        <taxon>Eukaryota</taxon>
        <taxon>Discoba</taxon>
        <taxon>Euglenozoa</taxon>
        <taxon>Kinetoplastea</taxon>
        <taxon>Metakinetoplastina</taxon>
        <taxon>Trypanosomatida</taxon>
        <taxon>Trypanosomatidae</taxon>
        <taxon>Leishmaniinae</taxon>
        <taxon>Leishmania</taxon>
    </lineage>
</organism>
<dbReference type="KEGG" id="lif:LINJ_32_2550"/>